<gene>
    <name evidence="1" type="ORF">DS079_16745</name>
</gene>
<proteinExistence type="predicted"/>
<dbReference type="RefSeq" id="WP_094433100.1">
    <property type="nucleotide sequence ID" value="NZ_ML133869.1"/>
</dbReference>
<evidence type="ECO:0000313" key="1">
    <source>
        <dbReference type="EMBL" id="RRR16954.1"/>
    </source>
</evidence>
<dbReference type="Pfam" id="PF12686">
    <property type="entry name" value="DUF3800"/>
    <property type="match status" value="1"/>
</dbReference>
<keyword evidence="2" id="KW-1185">Reference proteome</keyword>
<organism evidence="1 2">
    <name type="scientific">Brachybacterium paraconglomeratum</name>
    <dbReference type="NCBI Taxonomy" id="173362"/>
    <lineage>
        <taxon>Bacteria</taxon>
        <taxon>Bacillati</taxon>
        <taxon>Actinomycetota</taxon>
        <taxon>Actinomycetes</taxon>
        <taxon>Micrococcales</taxon>
        <taxon>Dermabacteraceae</taxon>
        <taxon>Brachybacterium</taxon>
    </lineage>
</organism>
<protein>
    <submittedName>
        <fullName evidence="1">DUF3800 domain-containing protein</fullName>
    </submittedName>
</protein>
<dbReference type="InterPro" id="IPR024524">
    <property type="entry name" value="DUF3800"/>
</dbReference>
<comment type="caution">
    <text evidence="1">The sequence shown here is derived from an EMBL/GenBank/DDBJ whole genome shotgun (WGS) entry which is preliminary data.</text>
</comment>
<name>A0A3R8QSL3_9MICO</name>
<dbReference type="GeneID" id="78122659"/>
<reference evidence="1 2" key="1">
    <citation type="submission" date="2018-07" db="EMBL/GenBank/DDBJ databases">
        <title>Brachybacteriurn paraconglorneratum KCTC 9916.</title>
        <authorList>
            <person name="Li Y."/>
        </authorList>
    </citation>
    <scope>NUCLEOTIDE SEQUENCE [LARGE SCALE GENOMIC DNA]</scope>
    <source>
        <strain evidence="1 2">KCTC 9916</strain>
    </source>
</reference>
<accession>A0A3R8QSL3</accession>
<sequence>MPQRTLDRLIYMDDSGHTASGFVVYGWIEFSPNHWHNVLGQWLAHRKRLWRQYAVPVPEELHMTDYALGRGRISQSVPPEFVREDGVELWKDFGGEVARASLETMSSIEGLRVGAVYHQATRETGAAARADVYGRLLSRFESEMEGTTSLAMVFMDGDGSETTYRDAHRALPRATRHVIEDPIYTDSKASQLMQMADHVAWCANAAIAQIPKHAFAHDWYEEYLSPRDTNRAPTAM</sequence>
<evidence type="ECO:0000313" key="2">
    <source>
        <dbReference type="Proteomes" id="UP000274327"/>
    </source>
</evidence>
<dbReference type="EMBL" id="QOCI01000023">
    <property type="protein sequence ID" value="RRR16954.1"/>
    <property type="molecule type" value="Genomic_DNA"/>
</dbReference>
<dbReference type="Proteomes" id="UP000274327">
    <property type="component" value="Unassembled WGS sequence"/>
</dbReference>
<dbReference type="AlphaFoldDB" id="A0A3R8QSL3"/>